<feature type="compositionally biased region" description="Basic and acidic residues" evidence="1">
    <location>
        <begin position="563"/>
        <end position="581"/>
    </location>
</feature>
<dbReference type="Pfam" id="PF10446">
    <property type="entry name" value="DUF2457"/>
    <property type="match status" value="1"/>
</dbReference>
<feature type="compositionally biased region" description="Basic and acidic residues" evidence="1">
    <location>
        <begin position="732"/>
        <end position="744"/>
    </location>
</feature>
<gene>
    <name evidence="2" type="ORF">GRF29_1g2618127</name>
</gene>
<dbReference type="AlphaFoldDB" id="A0AAN6M6X4"/>
<feature type="region of interest" description="Disordered" evidence="1">
    <location>
        <begin position="196"/>
        <end position="225"/>
    </location>
</feature>
<evidence type="ECO:0000313" key="2">
    <source>
        <dbReference type="EMBL" id="KAK3217309.1"/>
    </source>
</evidence>
<accession>A0AAN6M6X4</accession>
<feature type="compositionally biased region" description="Basic and acidic residues" evidence="1">
    <location>
        <begin position="465"/>
        <end position="478"/>
    </location>
</feature>
<reference evidence="2 3" key="1">
    <citation type="submission" date="2021-02" db="EMBL/GenBank/DDBJ databases">
        <title>Genome assembly of Pseudopithomyces chartarum.</title>
        <authorList>
            <person name="Jauregui R."/>
            <person name="Singh J."/>
            <person name="Voisey C."/>
        </authorList>
    </citation>
    <scope>NUCLEOTIDE SEQUENCE [LARGE SCALE GENOMIC DNA]</scope>
    <source>
        <strain evidence="2 3">AGR01</strain>
    </source>
</reference>
<feature type="compositionally biased region" description="Polar residues" evidence="1">
    <location>
        <begin position="434"/>
        <end position="443"/>
    </location>
</feature>
<feature type="compositionally biased region" description="Acidic residues" evidence="1">
    <location>
        <begin position="545"/>
        <end position="557"/>
    </location>
</feature>
<feature type="region of interest" description="Disordered" evidence="1">
    <location>
        <begin position="670"/>
        <end position="697"/>
    </location>
</feature>
<feature type="compositionally biased region" description="Low complexity" evidence="1">
    <location>
        <begin position="203"/>
        <end position="221"/>
    </location>
</feature>
<feature type="compositionally biased region" description="Polar residues" evidence="1">
    <location>
        <begin position="671"/>
        <end position="685"/>
    </location>
</feature>
<name>A0AAN6M6X4_9PLEO</name>
<feature type="region of interest" description="Disordered" evidence="1">
    <location>
        <begin position="238"/>
        <end position="300"/>
    </location>
</feature>
<feature type="compositionally biased region" description="Acidic residues" evidence="1">
    <location>
        <begin position="30"/>
        <end position="42"/>
    </location>
</feature>
<dbReference type="EMBL" id="WVTA01000001">
    <property type="protein sequence ID" value="KAK3217309.1"/>
    <property type="molecule type" value="Genomic_DNA"/>
</dbReference>
<feature type="region of interest" description="Disordered" evidence="1">
    <location>
        <begin position="724"/>
        <end position="744"/>
    </location>
</feature>
<feature type="compositionally biased region" description="Polar residues" evidence="1">
    <location>
        <begin position="11"/>
        <end position="22"/>
    </location>
</feature>
<feature type="compositionally biased region" description="Low complexity" evidence="1">
    <location>
        <begin position="453"/>
        <end position="464"/>
    </location>
</feature>
<protein>
    <submittedName>
        <fullName evidence="2">Uncharacterized protein</fullName>
    </submittedName>
</protein>
<dbReference type="InterPro" id="IPR018853">
    <property type="entry name" value="DUF2457"/>
</dbReference>
<feature type="region of interest" description="Disordered" evidence="1">
    <location>
        <begin position="353"/>
        <end position="651"/>
    </location>
</feature>
<feature type="compositionally biased region" description="Acidic residues" evidence="1">
    <location>
        <begin position="410"/>
        <end position="424"/>
    </location>
</feature>
<feature type="compositionally biased region" description="Polar residues" evidence="1">
    <location>
        <begin position="73"/>
        <end position="87"/>
    </location>
</feature>
<sequence length="784" mass="86852">MAQDEVGSHAARSTPTNYNLPTNAAPAMSSEDDMLADVDEPPDLQRTPRPSALRLHDSFKGSFAKHAPRCERQTSLLSTALHSTDSSPVDDVPRGMSCTSTWSNNSVSTAELTSDGDITSPGTRTSTPSPPLPPVSCLNMLPISTKHLEQPVAILPYDRENVAPVLKAAPVPNLGEHKVEAGLGRKRCITFACGGNKKEAKSGSEAAKTAPPPQQQQQSTEPPKRACTIKFACPAKISTEAPSKPRASRAASPAPPPRPRTTSKPPPKAHRGSDSTIRNPSPVAVRRSRVSDHSRRLSTNSDLARTEAFRFHEFASSEEEVDEWTQESTCHRRPLTIKDTLIIENNLRQLGEEAEEEALDDEEDDDILEDHEDEDELDDEEDDVDDDKDVEDQDDSDAADVSSDEGFQTDNEEGFAVSDDDSDAGSDYNWWTPGRSTAATSIEQLDHIRPSGRRSISESSIGSLESEHHDHRYMPEKTIKRRKSRPVNIRVPTPELPDSTDFVCGTLDEDRPLEEAYLSALEARRQAKHKKTPQDVDPTFPTSDPEMDEEDEDDEPDQLASESDQHAMLHGHMDALHGDIRGRRKHLPPKRSPAQSPKRLRSPAPIKRTVHRSPPPRKLFGQSPKRMRSPAPIRLRSPPPTRRGSSFQVDPSKRNGLAIQFAGLAERPVPTMTSSLPRTPVTQNPPELDYDDEDTPNEFPVRRAIDIKVGLEKKRQRRKEQLYKKMQKHKQCTKEKRCAPGRGAERMREVGLGLAAHKGKAVAAGFVFHVPPTPDQKDMHVLSV</sequence>
<feature type="region of interest" description="Disordered" evidence="1">
    <location>
        <begin position="1"/>
        <end position="133"/>
    </location>
</feature>
<feature type="compositionally biased region" description="Polar residues" evidence="1">
    <location>
        <begin position="97"/>
        <end position="112"/>
    </location>
</feature>
<evidence type="ECO:0000256" key="1">
    <source>
        <dbReference type="SAM" id="MobiDB-lite"/>
    </source>
</evidence>
<feature type="compositionally biased region" description="Acidic residues" evidence="1">
    <location>
        <begin position="353"/>
        <end position="398"/>
    </location>
</feature>
<comment type="caution">
    <text evidence="2">The sequence shown here is derived from an EMBL/GenBank/DDBJ whole genome shotgun (WGS) entry which is preliminary data.</text>
</comment>
<keyword evidence="3" id="KW-1185">Reference proteome</keyword>
<evidence type="ECO:0000313" key="3">
    <source>
        <dbReference type="Proteomes" id="UP001280581"/>
    </source>
</evidence>
<dbReference type="Proteomes" id="UP001280581">
    <property type="component" value="Unassembled WGS sequence"/>
</dbReference>
<proteinExistence type="predicted"/>
<feature type="compositionally biased region" description="Low complexity" evidence="1">
    <location>
        <begin position="241"/>
        <end position="252"/>
    </location>
</feature>
<organism evidence="2 3">
    <name type="scientific">Pseudopithomyces chartarum</name>
    <dbReference type="NCBI Taxonomy" id="1892770"/>
    <lineage>
        <taxon>Eukaryota</taxon>
        <taxon>Fungi</taxon>
        <taxon>Dikarya</taxon>
        <taxon>Ascomycota</taxon>
        <taxon>Pezizomycotina</taxon>
        <taxon>Dothideomycetes</taxon>
        <taxon>Pleosporomycetidae</taxon>
        <taxon>Pleosporales</taxon>
        <taxon>Massarineae</taxon>
        <taxon>Didymosphaeriaceae</taxon>
        <taxon>Pseudopithomyces</taxon>
    </lineage>
</organism>